<feature type="domain" description="KH type-2" evidence="6">
    <location>
        <begin position="89"/>
        <end position="165"/>
    </location>
</feature>
<dbReference type="GO" id="GO:0005737">
    <property type="term" value="C:cytoplasm"/>
    <property type="evidence" value="ECO:0007669"/>
    <property type="project" value="UniProtKB-SubCell"/>
</dbReference>
<comment type="subunit">
    <text evidence="5">Forms a complex with KhpA.</text>
</comment>
<dbReference type="GO" id="GO:0008360">
    <property type="term" value="P:regulation of cell shape"/>
    <property type="evidence" value="ECO:0007669"/>
    <property type="project" value="UniProtKB-KW"/>
</dbReference>
<accession>A0AAU9CU71</accession>
<dbReference type="CDD" id="cd02414">
    <property type="entry name" value="KH-II_Jag"/>
    <property type="match status" value="1"/>
</dbReference>
<dbReference type="PROSITE" id="PS50823">
    <property type="entry name" value="KH_TYPE_2"/>
    <property type="match status" value="1"/>
</dbReference>
<comment type="function">
    <text evidence="5">A probable RNA chaperone. Forms a complex with KhpA which binds to cellular RNA and controls its expression. Plays a role in peptidoglycan (PG) homeostasis and cell length regulation.</text>
</comment>
<reference evidence="8 9" key="1">
    <citation type="journal article" date="2023" name="Microbiol. Spectr.">
        <title>Symbiosis of Carpenter Bees with Uncharacterized Lactic Acid Bacteria Showing NAD Auxotrophy.</title>
        <authorList>
            <person name="Kawasaki S."/>
            <person name="Ozawa K."/>
            <person name="Mori T."/>
            <person name="Yamamoto A."/>
            <person name="Ito M."/>
            <person name="Ohkuma M."/>
            <person name="Sakamoto M."/>
            <person name="Matsutani M."/>
        </authorList>
    </citation>
    <scope>NUCLEOTIDE SEQUENCE [LARGE SCALE GENOMIC DNA]</scope>
    <source>
        <strain evidence="8 9">KimC2</strain>
    </source>
</reference>
<dbReference type="Proteomes" id="UP001321804">
    <property type="component" value="Chromosome"/>
</dbReference>
<keyword evidence="3 5" id="KW-0143">Chaperone</keyword>
<comment type="similarity">
    <text evidence="5">Belongs to the KhpB RNA-binding protein family.</text>
</comment>
<dbReference type="Gene3D" id="3.30.1370.50">
    <property type="entry name" value="R3H-like domain"/>
    <property type="match status" value="1"/>
</dbReference>
<dbReference type="PANTHER" id="PTHR35800">
    <property type="entry name" value="PROTEIN JAG"/>
    <property type="match status" value="1"/>
</dbReference>
<evidence type="ECO:0000256" key="4">
    <source>
        <dbReference type="ARBA" id="ARBA00023316"/>
    </source>
</evidence>
<keyword evidence="2 5" id="KW-0133">Cell shape</keyword>
<proteinExistence type="inferred from homology"/>
<dbReference type="AlphaFoldDB" id="A0AAU9CU71"/>
<evidence type="ECO:0000256" key="3">
    <source>
        <dbReference type="ARBA" id="ARBA00023186"/>
    </source>
</evidence>
<keyword evidence="4 5" id="KW-0961">Cell wall biogenesis/degradation</keyword>
<dbReference type="PANTHER" id="PTHR35800:SF1">
    <property type="entry name" value="RNA-BINDING PROTEIN KHPB"/>
    <property type="match status" value="1"/>
</dbReference>
<dbReference type="InterPro" id="IPR039247">
    <property type="entry name" value="KhpB"/>
</dbReference>
<organism evidence="8 9">
    <name type="scientific">Xylocopilactobacillus apis</name>
    <dbReference type="NCBI Taxonomy" id="2932183"/>
    <lineage>
        <taxon>Bacteria</taxon>
        <taxon>Bacillati</taxon>
        <taxon>Bacillota</taxon>
        <taxon>Bacilli</taxon>
        <taxon>Lactobacillales</taxon>
        <taxon>Lactobacillaceae</taxon>
        <taxon>Xylocopilactobacillus</taxon>
    </lineage>
</organism>
<name>A0AAU9CU71_9LACO</name>
<dbReference type="InterPro" id="IPR038008">
    <property type="entry name" value="Jag_KH"/>
</dbReference>
<evidence type="ECO:0000256" key="2">
    <source>
        <dbReference type="ARBA" id="ARBA00022960"/>
    </source>
</evidence>
<comment type="caution">
    <text evidence="5">Lacks conserved residue(s) required for the propagation of feature annotation.</text>
</comment>
<dbReference type="KEGG" id="xak:KIMC2_21160"/>
<dbReference type="Gene3D" id="3.30.300.20">
    <property type="match status" value="1"/>
</dbReference>
<dbReference type="Gene3D" id="3.30.30.80">
    <property type="entry name" value="probable RNA-binding protein from clostridium symbiosum atcc 14940"/>
    <property type="match status" value="1"/>
</dbReference>
<gene>
    <name evidence="5" type="primary">khpB</name>
    <name evidence="5" type="synonym">eloR</name>
    <name evidence="8" type="ORF">KIMC2_21160</name>
</gene>
<evidence type="ECO:0000259" key="7">
    <source>
        <dbReference type="PROSITE" id="PS51061"/>
    </source>
</evidence>
<dbReference type="HAMAP" id="MF_00867">
    <property type="entry name" value="KhpB"/>
    <property type="match status" value="1"/>
</dbReference>
<dbReference type="RefSeq" id="WP_317696719.1">
    <property type="nucleotide sequence ID" value="NZ_AP026801.1"/>
</dbReference>
<evidence type="ECO:0000259" key="6">
    <source>
        <dbReference type="PROSITE" id="PS50823"/>
    </source>
</evidence>
<evidence type="ECO:0000313" key="8">
    <source>
        <dbReference type="EMBL" id="BDR57554.1"/>
    </source>
</evidence>
<dbReference type="InterPro" id="IPR004044">
    <property type="entry name" value="KH_dom_type_2"/>
</dbReference>
<keyword evidence="5" id="KW-0963">Cytoplasm</keyword>
<evidence type="ECO:0000256" key="5">
    <source>
        <dbReference type="HAMAP-Rule" id="MF_00867"/>
    </source>
</evidence>
<protein>
    <recommendedName>
        <fullName evidence="5">RNA-binding protein KhpB</fullName>
    </recommendedName>
    <alternativeName>
        <fullName evidence="5">RNA-binding protein EloR</fullName>
    </alternativeName>
</protein>
<dbReference type="GO" id="GO:0003723">
    <property type="term" value="F:RNA binding"/>
    <property type="evidence" value="ECO:0007669"/>
    <property type="project" value="UniProtKB-UniRule"/>
</dbReference>
<dbReference type="GO" id="GO:0009252">
    <property type="term" value="P:peptidoglycan biosynthetic process"/>
    <property type="evidence" value="ECO:0007669"/>
    <property type="project" value="UniProtKB-UniRule"/>
</dbReference>
<dbReference type="GO" id="GO:0071555">
    <property type="term" value="P:cell wall organization"/>
    <property type="evidence" value="ECO:0007669"/>
    <property type="project" value="UniProtKB-KW"/>
</dbReference>
<dbReference type="InterPro" id="IPR015946">
    <property type="entry name" value="KH_dom-like_a/b"/>
</dbReference>
<dbReference type="Pfam" id="PF13083">
    <property type="entry name" value="KH_KhpA-B"/>
    <property type="match status" value="1"/>
</dbReference>
<dbReference type="Pfam" id="PF14804">
    <property type="entry name" value="Jag_N"/>
    <property type="match status" value="1"/>
</dbReference>
<dbReference type="PROSITE" id="PS51061">
    <property type="entry name" value="R3H"/>
    <property type="match status" value="1"/>
</dbReference>
<comment type="subcellular location">
    <subcellularLocation>
        <location evidence="5">Cytoplasm</location>
    </subcellularLocation>
</comment>
<dbReference type="EMBL" id="AP026801">
    <property type="protein sequence ID" value="BDR57554.1"/>
    <property type="molecule type" value="Genomic_DNA"/>
</dbReference>
<sequence length="233" mass="26658">MENNIYHGKDIEDAISAACSKLGVDRTEIHVEVVDPGKRGFLGFGRKEATIKVSFLKDLVASIEDPDQIDDELTKRPFTEQDEKSVQVIKKMLEDLFEEAGIIASVSFRVEDDQIVFKIDSEDYKGLIIGKKGKTINSLQSIAQTIYFHNAENRYYIVLDIDDYRSVRDAQIMTWLDQAINSVRTSGKSYRFSPMIAVERKVIIKRLSHLDDISFRVRGTFPRKYIEISKRAA</sequence>
<keyword evidence="1 5" id="KW-0694">RNA-binding</keyword>
<evidence type="ECO:0000313" key="9">
    <source>
        <dbReference type="Proteomes" id="UP001321804"/>
    </source>
</evidence>
<evidence type="ECO:0000256" key="1">
    <source>
        <dbReference type="ARBA" id="ARBA00022884"/>
    </source>
</evidence>
<dbReference type="SMART" id="SM01245">
    <property type="entry name" value="Jag_N"/>
    <property type="match status" value="1"/>
</dbReference>
<dbReference type="InterPro" id="IPR001374">
    <property type="entry name" value="R3H_dom"/>
</dbReference>
<dbReference type="InterPro" id="IPR032782">
    <property type="entry name" value="KhpB_N"/>
</dbReference>
<dbReference type="InterPro" id="IPR038247">
    <property type="entry name" value="Jag_N_dom_sf"/>
</dbReference>
<dbReference type="InterPro" id="IPR036867">
    <property type="entry name" value="R3H_dom_sf"/>
</dbReference>
<feature type="domain" description="R3H" evidence="7">
    <location>
        <begin position="166"/>
        <end position="232"/>
    </location>
</feature>
<comment type="domain">
    <text evidence="5">Has an N-terminal Jag-N domain and 2 RNA-binding domains (KH and R3H).</text>
</comment>
<keyword evidence="9" id="KW-1185">Reference proteome</keyword>